<evidence type="ECO:0000256" key="8">
    <source>
        <dbReference type="ARBA" id="ARBA00023136"/>
    </source>
</evidence>
<comment type="similarity">
    <text evidence="2">Belongs to the UDP-glycosyltransferase family.</text>
</comment>
<keyword evidence="6" id="KW-0732">Signal</keyword>
<organism evidence="11 12">
    <name type="scientific">Pristionchus pacificus</name>
    <name type="common">Parasitic nematode worm</name>
    <dbReference type="NCBI Taxonomy" id="54126"/>
    <lineage>
        <taxon>Eukaryota</taxon>
        <taxon>Metazoa</taxon>
        <taxon>Ecdysozoa</taxon>
        <taxon>Nematoda</taxon>
        <taxon>Chromadorea</taxon>
        <taxon>Rhabditida</taxon>
        <taxon>Rhabditina</taxon>
        <taxon>Diplogasteromorpha</taxon>
        <taxon>Diplogasteroidea</taxon>
        <taxon>Neodiplogasteridae</taxon>
        <taxon>Pristionchus</taxon>
    </lineage>
</organism>
<dbReference type="Pfam" id="PF00201">
    <property type="entry name" value="UDPGT"/>
    <property type="match status" value="1"/>
</dbReference>
<dbReference type="Pfam" id="PF10326">
    <property type="entry name" value="7TM_GPCR_Str"/>
    <property type="match status" value="2"/>
</dbReference>
<sequence>MNSEGAKDSIELGDFGNLLFSITAIFPAIDSFFILFYITRFRQAVIRLFQLPLLVQIYLYDLDPMFAFAYQDPFHAIFVCSTTCLSLFSNGLLLFIIFTTGASNLGKYKTLLAIFAVCDIITSIGHAVVQPVMHLTSSGFYGFPRHAGKMIIFGVSLDTALCLMFIGTFYQTFLILAYHYVYRYKTVTSANAPSELLEIYGMDLSNPNAGFESIVARRQCSNTTDEFCWHWPTLTAVIGLMSLFGATAAVIIYCIYETNHAIRSTSNVLTPKTRRMQRSLFYALLIQTAIPMVFSYLPLSGFMLFPIFTGISLGDAGNFLFSITALFPAIDSFFVLFFIARFRLAVIRIFRLPFSGDVIDGSSTTHKDTKINTVNTQSNFGISHHAPSFPSLPSAPQICPSVKDPLHQCLAQQEPPSNDEEYSFNANHSVAILNLAFSEIGPAGKGVEMYTSVVSAEEIGFDMAAVSNLFWNEEMSASGYAMPCTIGAAFLKHSLNSEALSKVLSIPWDVALVDESFASAGGAIAEALNARHGTKTAIYATTGIRHYVRGYDLQSRVDEFYYRLKQSKDALVEVAWHPFVDFVHSIGGAHLGVEMSVTSIYKRALITITDFPRTYRRSTTTDHRVVPTGESCKAASPLDEPYKRFVEDPSSKGTIYVAFGSLVQWDSGQRELPEAFIRTFNQLRDYRIIWTYSGRALEEKMGDHILITKWAPQNDILAHNKTMIFVTHGGLKRRVNFLKEGICSSVPLLMMPFFADQTMIAATAVERGLALNIYKKNATEVEVLSKMQQVLVNSREMRANAEKYRSIFLDNIVDPVWEGAFRIERLVRASEEVYRRYTQTKGGFQSWARFLYLDVALIPLI</sequence>
<dbReference type="Proteomes" id="UP000005239">
    <property type="component" value="Unassembled WGS sequence"/>
</dbReference>
<evidence type="ECO:0000256" key="10">
    <source>
        <dbReference type="ARBA" id="ARBA00047475"/>
    </source>
</evidence>
<dbReference type="EnsemblMetazoa" id="PPA26564.1">
    <property type="protein sequence ID" value="PPA26564.1"/>
    <property type="gene ID" value="WBGene00116118"/>
</dbReference>
<name>A0A2A6C631_PRIPA</name>
<protein>
    <recommendedName>
        <fullName evidence="3">glucuronosyltransferase</fullName>
        <ecNumber evidence="3">2.4.1.17</ecNumber>
    </recommendedName>
</protein>
<dbReference type="FunFam" id="3.40.50.2000:FF:000118">
    <property type="entry name" value="UDP-glucuronosyltransferase"/>
    <property type="match status" value="1"/>
</dbReference>
<evidence type="ECO:0000256" key="6">
    <source>
        <dbReference type="ARBA" id="ARBA00022729"/>
    </source>
</evidence>
<keyword evidence="5" id="KW-0812">Transmembrane</keyword>
<evidence type="ECO:0000256" key="1">
    <source>
        <dbReference type="ARBA" id="ARBA00004167"/>
    </source>
</evidence>
<accession>A0A8R1UIA6</accession>
<accession>A0A2A6C631</accession>
<evidence type="ECO:0000313" key="11">
    <source>
        <dbReference type="EnsemblMetazoa" id="PPA26564.1"/>
    </source>
</evidence>
<dbReference type="InterPro" id="IPR019428">
    <property type="entry name" value="7TM_GPCR_serpentine_rcpt_Str"/>
</dbReference>
<evidence type="ECO:0000256" key="5">
    <source>
        <dbReference type="ARBA" id="ARBA00022692"/>
    </source>
</evidence>
<keyword evidence="4" id="KW-0808">Transferase</keyword>
<dbReference type="PANTHER" id="PTHR22943">
    <property type="entry name" value="7-TRANSMEMBRANE DOMAIN RECEPTOR C.ELEGANS"/>
    <property type="match status" value="1"/>
</dbReference>
<dbReference type="CDD" id="cd03784">
    <property type="entry name" value="GT1_Gtf-like"/>
    <property type="match status" value="1"/>
</dbReference>
<dbReference type="OrthoDB" id="5835829at2759"/>
<dbReference type="GO" id="GO:0015020">
    <property type="term" value="F:glucuronosyltransferase activity"/>
    <property type="evidence" value="ECO:0007669"/>
    <property type="project" value="UniProtKB-EC"/>
</dbReference>
<dbReference type="EC" id="2.4.1.17" evidence="3"/>
<comment type="subcellular location">
    <subcellularLocation>
        <location evidence="1">Membrane</location>
        <topology evidence="1">Single-pass membrane protein</topology>
    </subcellularLocation>
</comment>
<dbReference type="GO" id="GO:0016020">
    <property type="term" value="C:membrane"/>
    <property type="evidence" value="ECO:0007669"/>
    <property type="project" value="UniProtKB-SubCell"/>
</dbReference>
<dbReference type="Gene3D" id="3.40.50.2000">
    <property type="entry name" value="Glycogen Phosphorylase B"/>
    <property type="match status" value="1"/>
</dbReference>
<evidence type="ECO:0000256" key="4">
    <source>
        <dbReference type="ARBA" id="ARBA00022679"/>
    </source>
</evidence>
<evidence type="ECO:0000256" key="2">
    <source>
        <dbReference type="ARBA" id="ARBA00009995"/>
    </source>
</evidence>
<dbReference type="SUPFAM" id="SSF53756">
    <property type="entry name" value="UDP-Glycosyltransferase/glycogen phosphorylase"/>
    <property type="match status" value="1"/>
</dbReference>
<keyword evidence="7" id="KW-1133">Transmembrane helix</keyword>
<keyword evidence="9" id="KW-0325">Glycoprotein</keyword>
<evidence type="ECO:0000256" key="3">
    <source>
        <dbReference type="ARBA" id="ARBA00012544"/>
    </source>
</evidence>
<keyword evidence="8" id="KW-0472">Membrane</keyword>
<dbReference type="SUPFAM" id="SSF81321">
    <property type="entry name" value="Family A G protein-coupled receptor-like"/>
    <property type="match status" value="1"/>
</dbReference>
<reference evidence="11" key="2">
    <citation type="submission" date="2022-06" db="UniProtKB">
        <authorList>
            <consortium name="EnsemblMetazoa"/>
        </authorList>
    </citation>
    <scope>IDENTIFICATION</scope>
    <source>
        <strain evidence="11">PS312</strain>
    </source>
</reference>
<keyword evidence="12" id="KW-1185">Reference proteome</keyword>
<dbReference type="InterPro" id="IPR002213">
    <property type="entry name" value="UDP_glucos_trans"/>
</dbReference>
<reference evidence="12" key="1">
    <citation type="journal article" date="2008" name="Nat. Genet.">
        <title>The Pristionchus pacificus genome provides a unique perspective on nematode lifestyle and parasitism.</title>
        <authorList>
            <person name="Dieterich C."/>
            <person name="Clifton S.W."/>
            <person name="Schuster L.N."/>
            <person name="Chinwalla A."/>
            <person name="Delehaunty K."/>
            <person name="Dinkelacker I."/>
            <person name="Fulton L."/>
            <person name="Fulton R."/>
            <person name="Godfrey J."/>
            <person name="Minx P."/>
            <person name="Mitreva M."/>
            <person name="Roeseler W."/>
            <person name="Tian H."/>
            <person name="Witte H."/>
            <person name="Yang S.P."/>
            <person name="Wilson R.K."/>
            <person name="Sommer R.J."/>
        </authorList>
    </citation>
    <scope>NUCLEOTIDE SEQUENCE [LARGE SCALE GENOMIC DNA]</scope>
    <source>
        <strain evidence="12">PS312</strain>
    </source>
</reference>
<dbReference type="PANTHER" id="PTHR22943:SF248">
    <property type="entry name" value="SEVEN TM RECEPTOR"/>
    <property type="match status" value="1"/>
</dbReference>
<proteinExistence type="inferred from homology"/>
<dbReference type="AlphaFoldDB" id="A0A2A6C631"/>
<evidence type="ECO:0000256" key="7">
    <source>
        <dbReference type="ARBA" id="ARBA00022989"/>
    </source>
</evidence>
<evidence type="ECO:0000313" key="12">
    <source>
        <dbReference type="Proteomes" id="UP000005239"/>
    </source>
</evidence>
<dbReference type="GO" id="GO:0008194">
    <property type="term" value="F:UDP-glycosyltransferase activity"/>
    <property type="evidence" value="ECO:0000318"/>
    <property type="project" value="GO_Central"/>
</dbReference>
<comment type="catalytic activity">
    <reaction evidence="10">
        <text>glucuronate acceptor + UDP-alpha-D-glucuronate = acceptor beta-D-glucuronoside + UDP + H(+)</text>
        <dbReference type="Rhea" id="RHEA:21032"/>
        <dbReference type="ChEBI" id="CHEBI:15378"/>
        <dbReference type="ChEBI" id="CHEBI:58052"/>
        <dbReference type="ChEBI" id="CHEBI:58223"/>
        <dbReference type="ChEBI" id="CHEBI:132367"/>
        <dbReference type="ChEBI" id="CHEBI:132368"/>
        <dbReference type="EC" id="2.4.1.17"/>
    </reaction>
</comment>
<evidence type="ECO:0000256" key="9">
    <source>
        <dbReference type="ARBA" id="ARBA00023180"/>
    </source>
</evidence>
<gene>
    <name evidence="11" type="primary">WBGene00116118</name>
</gene>